<keyword evidence="2" id="KW-1133">Transmembrane helix</keyword>
<organism evidence="4 5">
    <name type="scientific">Adonisia turfae CCMR0082</name>
    <dbReference type="NCBI Taxonomy" id="2304604"/>
    <lineage>
        <taxon>Bacteria</taxon>
        <taxon>Bacillati</taxon>
        <taxon>Cyanobacteriota</taxon>
        <taxon>Adonisia</taxon>
        <taxon>Adonisia turfae</taxon>
    </lineage>
</organism>
<evidence type="ECO:0000259" key="3">
    <source>
        <dbReference type="Pfam" id="PF00542"/>
    </source>
</evidence>
<proteinExistence type="predicted"/>
<dbReference type="SUPFAM" id="SSF54736">
    <property type="entry name" value="ClpS-like"/>
    <property type="match status" value="1"/>
</dbReference>
<feature type="compositionally biased region" description="Polar residues" evidence="1">
    <location>
        <begin position="94"/>
        <end position="111"/>
    </location>
</feature>
<reference evidence="4 5" key="1">
    <citation type="journal article" date="2020" name="Microb. Ecol.">
        <title>Ecogenomics of the Marine Benthic Filamentous Cyanobacterium Adonisia.</title>
        <authorList>
            <person name="Walter J.M."/>
            <person name="Coutinho F.H."/>
            <person name="Leomil L."/>
            <person name="Hargreaves P.I."/>
            <person name="Campeao M.E."/>
            <person name="Vieira V.V."/>
            <person name="Silva B.S."/>
            <person name="Fistarol G.O."/>
            <person name="Salomon P.S."/>
            <person name="Sawabe T."/>
            <person name="Mino S."/>
            <person name="Hosokawa M."/>
            <person name="Miyashita H."/>
            <person name="Maruyama F."/>
            <person name="van Verk M.C."/>
            <person name="Dutilh B.E."/>
            <person name="Thompson C.C."/>
            <person name="Thompson F.L."/>
        </authorList>
    </citation>
    <scope>NUCLEOTIDE SEQUENCE [LARGE SCALE GENOMIC DNA]</scope>
    <source>
        <strain evidence="4 5">CCMR0082</strain>
    </source>
</reference>
<feature type="region of interest" description="Disordered" evidence="1">
    <location>
        <begin position="45"/>
        <end position="112"/>
    </location>
</feature>
<feature type="transmembrane region" description="Helical" evidence="2">
    <location>
        <begin position="20"/>
        <end position="38"/>
    </location>
</feature>
<gene>
    <name evidence="4" type="ORF">D0962_35960</name>
</gene>
<dbReference type="Proteomes" id="UP000473574">
    <property type="component" value="Unassembled WGS sequence"/>
</dbReference>
<dbReference type="EMBL" id="QZCE01000002">
    <property type="protein sequence ID" value="NEZ68067.1"/>
    <property type="molecule type" value="Genomic_DNA"/>
</dbReference>
<evidence type="ECO:0000256" key="2">
    <source>
        <dbReference type="SAM" id="Phobius"/>
    </source>
</evidence>
<feature type="domain" description="Large ribosomal subunit protein bL12 C-terminal" evidence="3">
    <location>
        <begin position="193"/>
        <end position="224"/>
    </location>
</feature>
<evidence type="ECO:0000313" key="4">
    <source>
        <dbReference type="EMBL" id="NEZ68067.1"/>
    </source>
</evidence>
<dbReference type="Gene3D" id="3.30.1390.10">
    <property type="match status" value="2"/>
</dbReference>
<evidence type="ECO:0000256" key="1">
    <source>
        <dbReference type="SAM" id="MobiDB-lite"/>
    </source>
</evidence>
<evidence type="ECO:0000313" key="5">
    <source>
        <dbReference type="Proteomes" id="UP000473574"/>
    </source>
</evidence>
<sequence>MDIGYMCVVEAFEGESVMSLIYIAIALLFILIIIWLALQPKQGTKASNAPEPIDDSTYQLPKPQDPSGNPATPLSRPSPATPQLRQVSYEAPSELTSLDTQSVETKAADSSNVEDRIRTLMQQNRKLDAIKLIRSTTGWGLKQSKDYLDAFPYLAPLPITEGMGNGNPTPPIESFDIDHHDINDRVRLFMQRGRKIDAIKLVRTVTNWSLKEAKNYIDHYPDVVPLPITERGPVKQHLKQLLADRRHMDAIDLVQRRTGMVVTEAKDYLEQTFNCDLPF</sequence>
<keyword evidence="2" id="KW-0472">Membrane</keyword>
<name>A0A6M0SHT3_9CYAN</name>
<protein>
    <recommendedName>
        <fullName evidence="3">Large ribosomal subunit protein bL12 C-terminal domain-containing protein</fullName>
    </recommendedName>
</protein>
<dbReference type="InterPro" id="IPR013823">
    <property type="entry name" value="Ribosomal_bL12_C"/>
</dbReference>
<accession>A0A6M0SHT3</accession>
<dbReference type="GO" id="GO:0006412">
    <property type="term" value="P:translation"/>
    <property type="evidence" value="ECO:0007669"/>
    <property type="project" value="InterPro"/>
</dbReference>
<dbReference type="AlphaFoldDB" id="A0A6M0SHT3"/>
<dbReference type="Pfam" id="PF00542">
    <property type="entry name" value="Ribosomal_L12"/>
    <property type="match status" value="1"/>
</dbReference>
<keyword evidence="2" id="KW-0812">Transmembrane</keyword>
<dbReference type="InterPro" id="IPR014719">
    <property type="entry name" value="Ribosomal_bL12_C/ClpS-like"/>
</dbReference>
<dbReference type="GO" id="GO:0003735">
    <property type="term" value="F:structural constituent of ribosome"/>
    <property type="evidence" value="ECO:0007669"/>
    <property type="project" value="InterPro"/>
</dbReference>
<comment type="caution">
    <text evidence="4">The sequence shown here is derived from an EMBL/GenBank/DDBJ whole genome shotgun (WGS) entry which is preliminary data.</text>
</comment>